<proteinExistence type="predicted"/>
<dbReference type="GO" id="GO:0003677">
    <property type="term" value="F:DNA binding"/>
    <property type="evidence" value="ECO:0007669"/>
    <property type="project" value="InterPro"/>
</dbReference>
<dbReference type="CDD" id="cd00093">
    <property type="entry name" value="HTH_XRE"/>
    <property type="match status" value="1"/>
</dbReference>
<name>A0A2T0MN99_9ACTN</name>
<dbReference type="InterPro" id="IPR001387">
    <property type="entry name" value="Cro/C1-type_HTH"/>
</dbReference>
<dbReference type="OrthoDB" id="3658635at2"/>
<dbReference type="AlphaFoldDB" id="A0A2T0MN99"/>
<keyword evidence="2" id="KW-1185">Reference proteome</keyword>
<dbReference type="EMBL" id="PVNG01000020">
    <property type="protein sequence ID" value="PRX59362.1"/>
    <property type="molecule type" value="Genomic_DNA"/>
</dbReference>
<dbReference type="Gene3D" id="1.10.260.40">
    <property type="entry name" value="lambda repressor-like DNA-binding domains"/>
    <property type="match status" value="1"/>
</dbReference>
<sequence>MSGDDRAQTALARRLRELRNSRWPDLRITQAQLRQAFEVSLALISSWESTRAAKIPPPHRLEKYATFFATRRSIVNGHARVLPLTDLTPDELDEQRELFAELTRLRREALRAQLSGEDSEPSSGRDIYRDNPWRFPDGEPITIICSQLPEDQRTTIPYPSPDGLDYIELYKHSDLDSLFELHGHLRAANPRSLVTLRAPEDLRSDDFTAHLVLLGGIDNSEVTTSLRERIQLPVRKVPDRDGELGPYFEVHEGGDTPARHHPRHTGSGADIRLLEDVAFFYRGVNPDNVERTLTICNGMYARGVYGVVRALTDERFRDRNAAYLRERFGDATSYSILTRVLIVGRAVVTPDWTRDYVRLHEWSQPPPGD</sequence>
<gene>
    <name evidence="1" type="ORF">B0I32_120132</name>
</gene>
<organism evidence="1 2">
    <name type="scientific">Nonomuraea fuscirosea</name>
    <dbReference type="NCBI Taxonomy" id="1291556"/>
    <lineage>
        <taxon>Bacteria</taxon>
        <taxon>Bacillati</taxon>
        <taxon>Actinomycetota</taxon>
        <taxon>Actinomycetes</taxon>
        <taxon>Streptosporangiales</taxon>
        <taxon>Streptosporangiaceae</taxon>
        <taxon>Nonomuraea</taxon>
    </lineage>
</organism>
<evidence type="ECO:0000313" key="1">
    <source>
        <dbReference type="EMBL" id="PRX59362.1"/>
    </source>
</evidence>
<comment type="caution">
    <text evidence="1">The sequence shown here is derived from an EMBL/GenBank/DDBJ whole genome shotgun (WGS) entry which is preliminary data.</text>
</comment>
<protein>
    <submittedName>
        <fullName evidence="1">Helix-turn-helix protein</fullName>
    </submittedName>
</protein>
<dbReference type="InterPro" id="IPR010982">
    <property type="entry name" value="Lambda_DNA-bd_dom_sf"/>
</dbReference>
<reference evidence="1 2" key="1">
    <citation type="submission" date="2018-03" db="EMBL/GenBank/DDBJ databases">
        <title>Genomic Encyclopedia of Type Strains, Phase III (KMG-III): the genomes of soil and plant-associated and newly described type strains.</title>
        <authorList>
            <person name="Whitman W."/>
        </authorList>
    </citation>
    <scope>NUCLEOTIDE SEQUENCE [LARGE SCALE GENOMIC DNA]</scope>
    <source>
        <strain evidence="1 2">CGMCC 4.7104</strain>
    </source>
</reference>
<accession>A0A2T0MN99</accession>
<evidence type="ECO:0000313" key="2">
    <source>
        <dbReference type="Proteomes" id="UP000238312"/>
    </source>
</evidence>
<dbReference type="Proteomes" id="UP000238312">
    <property type="component" value="Unassembled WGS sequence"/>
</dbReference>
<dbReference type="RefSeq" id="WP_106248240.1">
    <property type="nucleotide sequence ID" value="NZ_PVNG01000020.1"/>
</dbReference>